<evidence type="ECO:0000313" key="1">
    <source>
        <dbReference type="EMBL" id="TDO96263.1"/>
    </source>
</evidence>
<dbReference type="Gene3D" id="1.20.120.740">
    <property type="entry name" value="YgfB uncharacterised protein family UPF0149, PF03695"/>
    <property type="match status" value="1"/>
</dbReference>
<protein>
    <recommendedName>
        <fullName evidence="3">YecA family protein</fullName>
    </recommendedName>
</protein>
<dbReference type="AlphaFoldDB" id="A0A4R6M4N9"/>
<gene>
    <name evidence="1" type="ORF">DFP79_2835</name>
</gene>
<dbReference type="OrthoDB" id="570299at2"/>
<reference evidence="1 2" key="1">
    <citation type="submission" date="2019-03" db="EMBL/GenBank/DDBJ databases">
        <title>Genomic Encyclopedia of Type Strains, Phase III (KMG-III): the genomes of soil and plant-associated and newly described type strains.</title>
        <authorList>
            <person name="Whitman W."/>
        </authorList>
    </citation>
    <scope>NUCLEOTIDE SEQUENCE [LARGE SCALE GENOMIC DNA]</scope>
    <source>
        <strain evidence="1 2">CECT 7378</strain>
    </source>
</reference>
<organism evidence="1 2">
    <name type="scientific">Marinomonas balearica</name>
    <dbReference type="NCBI Taxonomy" id="491947"/>
    <lineage>
        <taxon>Bacteria</taxon>
        <taxon>Pseudomonadati</taxon>
        <taxon>Pseudomonadota</taxon>
        <taxon>Gammaproteobacteria</taxon>
        <taxon>Oceanospirillales</taxon>
        <taxon>Oceanospirillaceae</taxon>
        <taxon>Marinomonas</taxon>
    </lineage>
</organism>
<dbReference type="Pfam" id="PF03695">
    <property type="entry name" value="UPF0149"/>
    <property type="match status" value="1"/>
</dbReference>
<dbReference type="InterPro" id="IPR011978">
    <property type="entry name" value="YgfB-like"/>
</dbReference>
<dbReference type="SUPFAM" id="SSF101327">
    <property type="entry name" value="YgfB-like"/>
    <property type="match status" value="1"/>
</dbReference>
<dbReference type="NCBIfam" id="TIGR02292">
    <property type="entry name" value="ygfB_yecA"/>
    <property type="match status" value="1"/>
</dbReference>
<dbReference type="InterPro" id="IPR036255">
    <property type="entry name" value="YgfB-like_sf"/>
</dbReference>
<dbReference type="EMBL" id="SNXC01000014">
    <property type="protein sequence ID" value="TDO96263.1"/>
    <property type="molecule type" value="Genomic_DNA"/>
</dbReference>
<sequence>MSDESNSNESVEALYSRLDHYLSTLGSDRSIMGVSELDGFLTAVGCAPDSHIPNDWLWAIWGPEDEQPSWESKEQEEEFLGLVMIMYMESVNGLIQGDLHPVYLEHTAPDGKVNVMVEDWCVGFMRGAHLLGLNYSADKDFIDEVMASVRLFGTEKGWQKLEGMTDEESQFWRSALEESIMRLAQFHHPEIEIIPTGARIVH</sequence>
<keyword evidence="2" id="KW-1185">Reference proteome</keyword>
<accession>A0A4R6M4N9</accession>
<name>A0A4R6M4N9_9GAMM</name>
<dbReference type="Proteomes" id="UP000294656">
    <property type="component" value="Unassembled WGS sequence"/>
</dbReference>
<proteinExistence type="predicted"/>
<evidence type="ECO:0008006" key="3">
    <source>
        <dbReference type="Google" id="ProtNLM"/>
    </source>
</evidence>
<evidence type="ECO:0000313" key="2">
    <source>
        <dbReference type="Proteomes" id="UP000294656"/>
    </source>
</evidence>
<dbReference type="RefSeq" id="WP_133504561.1">
    <property type="nucleotide sequence ID" value="NZ_SNXC01000014.1"/>
</dbReference>
<comment type="caution">
    <text evidence="1">The sequence shown here is derived from an EMBL/GenBank/DDBJ whole genome shotgun (WGS) entry which is preliminary data.</text>
</comment>